<comment type="caution">
    <text evidence="1">The sequence shown here is derived from an EMBL/GenBank/DDBJ whole genome shotgun (WGS) entry which is preliminary data.</text>
</comment>
<evidence type="ECO:0000313" key="2">
    <source>
        <dbReference type="Proteomes" id="UP000031549"/>
    </source>
</evidence>
<dbReference type="AlphaFoldDB" id="A0A846H929"/>
<dbReference type="RefSeq" id="WP_163518769.1">
    <property type="nucleotide sequence ID" value="NZ_JTCM02000016.1"/>
</dbReference>
<proteinExistence type="predicted"/>
<dbReference type="EMBL" id="JTCM02000016">
    <property type="protein sequence ID" value="NEU72991.1"/>
    <property type="molecule type" value="Genomic_DNA"/>
</dbReference>
<reference evidence="1 2" key="1">
    <citation type="journal article" date="2015" name="Genome Announc.">
        <title>Draft Genome Sequence of Cyanobacterium Hassallia byssoidea Strain VB512170, Isolated from Monuments in India.</title>
        <authorList>
            <person name="Singh D."/>
            <person name="Chandrababunaidu M.M."/>
            <person name="Panda A."/>
            <person name="Sen D."/>
            <person name="Bhattacharyya S."/>
            <person name="Adhikary S.P."/>
            <person name="Tripathy S."/>
        </authorList>
    </citation>
    <scope>NUCLEOTIDE SEQUENCE [LARGE SCALE GENOMIC DNA]</scope>
    <source>
        <strain evidence="1 2">VB512170</strain>
    </source>
</reference>
<gene>
    <name evidence="1" type="ORF">PI95_010575</name>
</gene>
<evidence type="ECO:0000313" key="1">
    <source>
        <dbReference type="EMBL" id="NEU72991.1"/>
    </source>
</evidence>
<name>A0A846H929_9CYAN</name>
<keyword evidence="2" id="KW-1185">Reference proteome</keyword>
<dbReference type="Proteomes" id="UP000031549">
    <property type="component" value="Unassembled WGS sequence"/>
</dbReference>
<organism evidence="1 2">
    <name type="scientific">Hassallia byssoidea VB512170</name>
    <dbReference type="NCBI Taxonomy" id="1304833"/>
    <lineage>
        <taxon>Bacteria</taxon>
        <taxon>Bacillati</taxon>
        <taxon>Cyanobacteriota</taxon>
        <taxon>Cyanophyceae</taxon>
        <taxon>Nostocales</taxon>
        <taxon>Tolypothrichaceae</taxon>
        <taxon>Hassallia</taxon>
    </lineage>
</organism>
<protein>
    <submittedName>
        <fullName evidence="1">Uncharacterized protein</fullName>
    </submittedName>
</protein>
<sequence length="71" mass="7717">MKLSAEALTTDKKKPPGINNLADRLYVDTGASTPNLRSLLDCLEPFGGEVMEIQLGGATEKTIRLQIQETN</sequence>
<accession>A0A846H929</accession>